<evidence type="ECO:0000256" key="2">
    <source>
        <dbReference type="ARBA" id="ARBA00022532"/>
    </source>
</evidence>
<dbReference type="UniPathway" id="UPA00223">
    <property type="reaction ID" value="UER00999"/>
</dbReference>
<dbReference type="STRING" id="1684307.A0A316TZ74"/>
<feature type="binding site" evidence="10">
    <location>
        <position position="302"/>
    </location>
    <ligand>
        <name>substrate</name>
        <note>ligand shared with subunit alpha</note>
    </ligand>
</feature>
<evidence type="ECO:0000313" key="13">
    <source>
        <dbReference type="EMBL" id="PWN18417.1"/>
    </source>
</evidence>
<dbReference type="GO" id="GO:0004775">
    <property type="term" value="F:succinate-CoA ligase (ADP-forming) activity"/>
    <property type="evidence" value="ECO:0007669"/>
    <property type="project" value="UniProtKB-UniRule"/>
</dbReference>
<feature type="binding site" evidence="10">
    <location>
        <position position="144"/>
    </location>
    <ligand>
        <name>ATP</name>
        <dbReference type="ChEBI" id="CHEBI:30616"/>
    </ligand>
</feature>
<dbReference type="InterPro" id="IPR005809">
    <property type="entry name" value="Succ_CoA_ligase-like_bsu"/>
</dbReference>
<dbReference type="PROSITE" id="PS50975">
    <property type="entry name" value="ATP_GRASP"/>
    <property type="match status" value="1"/>
</dbReference>
<gene>
    <name evidence="13" type="ORF">BCV69DRAFT_285044</name>
</gene>
<evidence type="ECO:0000256" key="10">
    <source>
        <dbReference type="HAMAP-Rule" id="MF_03219"/>
    </source>
</evidence>
<dbReference type="GO" id="GO:0000287">
    <property type="term" value="F:magnesium ion binding"/>
    <property type="evidence" value="ECO:0007669"/>
    <property type="project" value="UniProtKB-UniRule"/>
</dbReference>
<dbReference type="Gene3D" id="3.30.1490.20">
    <property type="entry name" value="ATP-grasp fold, A domain"/>
    <property type="match status" value="1"/>
</dbReference>
<dbReference type="GeneID" id="37014987"/>
<dbReference type="PANTHER" id="PTHR11815:SF1">
    <property type="entry name" value="SUCCINATE--COA LIGASE [ADP-FORMING] SUBUNIT BETA, MITOCHONDRIAL"/>
    <property type="match status" value="1"/>
</dbReference>
<dbReference type="InterPro" id="IPR013650">
    <property type="entry name" value="ATP-grasp_succ-CoA_synth-type"/>
</dbReference>
<keyword evidence="8" id="KW-0809">Transit peptide</keyword>
<protein>
    <recommendedName>
        <fullName evidence="10">Succinate--CoA ligase [ADP-forming] subunit beta, mitochondrial</fullName>
        <ecNumber evidence="10">6.2.1.5</ecNumber>
    </recommendedName>
    <alternativeName>
        <fullName evidence="10">Succinyl-CoA synthetase beta chain</fullName>
        <shortName evidence="10">SCS-beta</shortName>
    </alternativeName>
</protein>
<evidence type="ECO:0000256" key="3">
    <source>
        <dbReference type="ARBA" id="ARBA00022598"/>
    </source>
</evidence>
<feature type="binding site" evidence="10">
    <location>
        <begin position="83"/>
        <end position="85"/>
    </location>
    <ligand>
        <name>ATP</name>
        <dbReference type="ChEBI" id="CHEBI:30616"/>
    </ligand>
</feature>
<dbReference type="EC" id="6.2.1.5" evidence="10"/>
<dbReference type="Pfam" id="PF08442">
    <property type="entry name" value="ATP-grasp_2"/>
    <property type="match status" value="1"/>
</dbReference>
<name>A0A316TZ74_9BASI</name>
<dbReference type="FunFam" id="3.30.470.20:FF:000002">
    <property type="entry name" value="Succinate--CoA ligase [ADP-forming] subunit beta"/>
    <property type="match status" value="1"/>
</dbReference>
<evidence type="ECO:0000259" key="12">
    <source>
        <dbReference type="PROSITE" id="PS50975"/>
    </source>
</evidence>
<comment type="caution">
    <text evidence="10">Lacks conserved residue(s) required for the propagation of feature annotation.</text>
</comment>
<evidence type="ECO:0000256" key="8">
    <source>
        <dbReference type="ARBA" id="ARBA00022946"/>
    </source>
</evidence>
<comment type="pathway">
    <text evidence="1 10">Carbohydrate metabolism; tricarboxylic acid cycle; succinate from succinyl-CoA (ligase route): step 1/1.</text>
</comment>
<feature type="binding site" evidence="10">
    <location>
        <position position="76"/>
    </location>
    <ligand>
        <name>ATP</name>
        <dbReference type="ChEBI" id="CHEBI:30616"/>
    </ligand>
</feature>
<feature type="binding site" evidence="10">
    <location>
        <position position="251"/>
    </location>
    <ligand>
        <name>Mg(2+)</name>
        <dbReference type="ChEBI" id="CHEBI:18420"/>
    </ligand>
</feature>
<dbReference type="HAMAP" id="MF_00558">
    <property type="entry name" value="Succ_CoA_beta"/>
    <property type="match status" value="1"/>
</dbReference>
<dbReference type="FunFam" id="3.30.1490.20:FF:000004">
    <property type="entry name" value="Succinate--CoA ligase [ADP-forming] subunit beta, mitochondrial"/>
    <property type="match status" value="1"/>
</dbReference>
<dbReference type="RefSeq" id="XP_025345577.1">
    <property type="nucleotide sequence ID" value="XM_025493253.1"/>
</dbReference>
<dbReference type="NCBIfam" id="NF001913">
    <property type="entry name" value="PRK00696.1"/>
    <property type="match status" value="1"/>
</dbReference>
<keyword evidence="5 10" id="KW-0547">Nucleotide-binding</keyword>
<evidence type="ECO:0000256" key="4">
    <source>
        <dbReference type="ARBA" id="ARBA00022723"/>
    </source>
</evidence>
<dbReference type="InterPro" id="IPR016102">
    <property type="entry name" value="Succinyl-CoA_synth-like"/>
</dbReference>
<evidence type="ECO:0000256" key="6">
    <source>
        <dbReference type="ARBA" id="ARBA00022840"/>
    </source>
</evidence>
<evidence type="ECO:0000256" key="9">
    <source>
        <dbReference type="ARBA" id="ARBA00063570"/>
    </source>
</evidence>
<keyword evidence="7 10" id="KW-0460">Magnesium</keyword>
<evidence type="ECO:0000313" key="14">
    <source>
        <dbReference type="Proteomes" id="UP000245942"/>
    </source>
</evidence>
<evidence type="ECO:0000256" key="1">
    <source>
        <dbReference type="ARBA" id="ARBA00005064"/>
    </source>
</evidence>
<dbReference type="GO" id="GO:0006104">
    <property type="term" value="P:succinyl-CoA metabolic process"/>
    <property type="evidence" value="ECO:0007669"/>
    <property type="project" value="TreeGrafter"/>
</dbReference>
<keyword evidence="2 10" id="KW-0816">Tricarboxylic acid cycle</keyword>
<dbReference type="SUPFAM" id="SSF56059">
    <property type="entry name" value="Glutathione synthetase ATP-binding domain-like"/>
    <property type="match status" value="1"/>
</dbReference>
<dbReference type="Gene3D" id="3.30.470.20">
    <property type="entry name" value="ATP-grasp fold, B domain"/>
    <property type="match status" value="1"/>
</dbReference>
<feature type="domain" description="ATP-grasp" evidence="12">
    <location>
        <begin position="39"/>
        <end position="267"/>
    </location>
</feature>
<feature type="binding site" evidence="10">
    <location>
        <position position="237"/>
    </location>
    <ligand>
        <name>Mg(2+)</name>
        <dbReference type="ChEBI" id="CHEBI:18420"/>
    </ligand>
</feature>
<dbReference type="AlphaFoldDB" id="A0A316TZ74"/>
<dbReference type="PANTHER" id="PTHR11815">
    <property type="entry name" value="SUCCINYL-COA SYNTHETASE BETA CHAIN"/>
    <property type="match status" value="1"/>
</dbReference>
<proteinExistence type="inferred from homology"/>
<keyword evidence="6 10" id="KW-0067">ATP-binding</keyword>
<dbReference type="InterPro" id="IPR013815">
    <property type="entry name" value="ATP_grasp_subdomain_1"/>
</dbReference>
<comment type="similarity">
    <text evidence="10 11">Belongs to the succinate/malate CoA ligase beta subunit family.</text>
</comment>
<dbReference type="PIRSF" id="PIRSF001554">
    <property type="entry name" value="SucCS_beta"/>
    <property type="match status" value="1"/>
</dbReference>
<dbReference type="InterPro" id="IPR005811">
    <property type="entry name" value="SUCC_ACL_C"/>
</dbReference>
<dbReference type="OrthoDB" id="1552at2759"/>
<comment type="subunit">
    <text evidence="9">Heterodimer of an alpha and a beta subunit. The beta subunit determines specificity for GTP.</text>
</comment>
<comment type="catalytic activity">
    <reaction evidence="10">
        <text>succinate + ATP + CoA = succinyl-CoA + ADP + phosphate</text>
        <dbReference type="Rhea" id="RHEA:17661"/>
        <dbReference type="ChEBI" id="CHEBI:30031"/>
        <dbReference type="ChEBI" id="CHEBI:30616"/>
        <dbReference type="ChEBI" id="CHEBI:43474"/>
        <dbReference type="ChEBI" id="CHEBI:57287"/>
        <dbReference type="ChEBI" id="CHEBI:57292"/>
        <dbReference type="ChEBI" id="CHEBI:456216"/>
        <dbReference type="EC" id="6.2.1.5"/>
    </reaction>
</comment>
<comment type="function">
    <text evidence="10">Succinyl-CoA synthetase functions in the citric acid cycle (TCA), coupling the hydrolysis of succinyl-CoA to the synthesis of ATP and thus represents the only step of substrate-level phosphorylation in the TCA. The beta subunit provides nucleotide specificity of the enzyme and binds the substrate succinate, while the binding sites for coenzyme A and phosphate are found in the alpha subunit.</text>
</comment>
<dbReference type="Pfam" id="PF00549">
    <property type="entry name" value="Ligase_CoA"/>
    <property type="match status" value="1"/>
</dbReference>
<dbReference type="GO" id="GO:0042709">
    <property type="term" value="C:succinate-CoA ligase complex"/>
    <property type="evidence" value="ECO:0007669"/>
    <property type="project" value="TreeGrafter"/>
</dbReference>
<sequence>MLTSPLNALRTKAAVAGSLLRGPAATQKRFLSIHEHLSMGLLEKYGVPVPRFVAAHSADEAFKAAQSFSGKGMVIKAQVLAGGRGKGHFDSGLQGGVHLIKTPEEAKDYASKMLGQKLITKQTGSAGRVCNAVMLAEARPPAKEYYLAILNDRTSQLPVIVASNQGGMNIEEVAKDSPDAIITTPVDFEKGLTKDVALGIAKKLGFSGSKQEEQAAETMIKLYTLFKERDATQVEINPLAESKDGEILCMDAKLGFDNNAEYRQSEVFGMRDASQEDSDEIEAGKVGMNFIKLEGNIGCLVNGAGLAMATMDVLKLNGGSPANFLDVGGSANAAAIKKAFELLLGSTEVKAIFVNIFGGILKCDLIADGIVSAAKELNLKIPLVVRLQGTNVEKAREILKNSSVDVVPFEGLDEAASEAVAAAAK</sequence>
<comment type="cofactor">
    <cofactor evidence="10">
        <name>Mg(2+)</name>
        <dbReference type="ChEBI" id="CHEBI:18420"/>
    </cofactor>
    <text evidence="10">Binds 1 Mg(2+) ion per subunit.</text>
</comment>
<evidence type="ECO:0000256" key="7">
    <source>
        <dbReference type="ARBA" id="ARBA00022842"/>
    </source>
</evidence>
<dbReference type="EMBL" id="KZ819336">
    <property type="protein sequence ID" value="PWN18417.1"/>
    <property type="molecule type" value="Genomic_DNA"/>
</dbReference>
<comment type="subcellular location">
    <subcellularLocation>
        <location evidence="10">Mitochondrion</location>
    </subcellularLocation>
</comment>
<keyword evidence="14" id="KW-1185">Reference proteome</keyword>
<dbReference type="SUPFAM" id="SSF52210">
    <property type="entry name" value="Succinyl-CoA synthetase domains"/>
    <property type="match status" value="1"/>
</dbReference>
<keyword evidence="3 10" id="KW-0436">Ligase</keyword>
<dbReference type="GO" id="GO:0006099">
    <property type="term" value="P:tricarboxylic acid cycle"/>
    <property type="evidence" value="ECO:0007669"/>
    <property type="project" value="UniProtKB-UniRule"/>
</dbReference>
<organism evidence="13 14">
    <name type="scientific">Pseudomicrostroma glucosiphilum</name>
    <dbReference type="NCBI Taxonomy" id="1684307"/>
    <lineage>
        <taxon>Eukaryota</taxon>
        <taxon>Fungi</taxon>
        <taxon>Dikarya</taxon>
        <taxon>Basidiomycota</taxon>
        <taxon>Ustilaginomycotina</taxon>
        <taxon>Exobasidiomycetes</taxon>
        <taxon>Microstromatales</taxon>
        <taxon>Microstromatales incertae sedis</taxon>
        <taxon>Pseudomicrostroma</taxon>
    </lineage>
</organism>
<dbReference type="Gene3D" id="3.40.50.261">
    <property type="entry name" value="Succinyl-CoA synthetase domains"/>
    <property type="match status" value="1"/>
</dbReference>
<dbReference type="GO" id="GO:0005739">
    <property type="term" value="C:mitochondrion"/>
    <property type="evidence" value="ECO:0007669"/>
    <property type="project" value="UniProtKB-SubCell"/>
</dbReference>
<dbReference type="InterPro" id="IPR011761">
    <property type="entry name" value="ATP-grasp"/>
</dbReference>
<evidence type="ECO:0000256" key="5">
    <source>
        <dbReference type="ARBA" id="ARBA00022741"/>
    </source>
</evidence>
<accession>A0A316TZ74</accession>
<dbReference type="PROSITE" id="PS01217">
    <property type="entry name" value="SUCCINYL_COA_LIG_3"/>
    <property type="match status" value="1"/>
</dbReference>
<keyword evidence="4 10" id="KW-0479">Metal-binding</keyword>
<keyword evidence="10" id="KW-0496">Mitochondrion</keyword>
<evidence type="ECO:0000256" key="11">
    <source>
        <dbReference type="RuleBase" id="RU361258"/>
    </source>
</evidence>
<dbReference type="Proteomes" id="UP000245942">
    <property type="component" value="Unassembled WGS sequence"/>
</dbReference>
<dbReference type="NCBIfam" id="TIGR01016">
    <property type="entry name" value="sucCoAbeta"/>
    <property type="match status" value="1"/>
</dbReference>
<dbReference type="FunFam" id="3.40.50.261:FF:000001">
    <property type="entry name" value="Succinate--CoA ligase [ADP-forming] subunit beta"/>
    <property type="match status" value="1"/>
</dbReference>
<reference evidence="13 14" key="1">
    <citation type="journal article" date="2018" name="Mol. Biol. Evol.">
        <title>Broad Genomic Sampling Reveals a Smut Pathogenic Ancestry of the Fungal Clade Ustilaginomycotina.</title>
        <authorList>
            <person name="Kijpornyongpan T."/>
            <person name="Mondo S.J."/>
            <person name="Barry K."/>
            <person name="Sandor L."/>
            <person name="Lee J."/>
            <person name="Lipzen A."/>
            <person name="Pangilinan J."/>
            <person name="LaButti K."/>
            <person name="Hainaut M."/>
            <person name="Henrissat B."/>
            <person name="Grigoriev I.V."/>
            <person name="Spatafora J.W."/>
            <person name="Aime M.C."/>
        </authorList>
    </citation>
    <scope>NUCLEOTIDE SEQUENCE [LARGE SCALE GENOMIC DNA]</scope>
    <source>
        <strain evidence="13 14">MCA 4718</strain>
    </source>
</reference>
<dbReference type="InterPro" id="IPR017866">
    <property type="entry name" value="Succ-CoA_synthase_bsu_CS"/>
</dbReference>
<dbReference type="GO" id="GO:0005524">
    <property type="term" value="F:ATP binding"/>
    <property type="evidence" value="ECO:0007669"/>
    <property type="project" value="UniProtKB-UniRule"/>
</dbReference>